<name>A0AAE6ZFR3_9BACT</name>
<sequence>MEEKDKSSILLSIFRRKGSEGQLTKIIYENNKSQYNDLLSSLEQGEKELIVYYKDALDWVLLTNRRVLTSSNIILLNSDIIDVSPALQEEFGNMITDKNRFTRLRVKDKNNRAYILSLEMGHAYEGFYQVLHFISSGNQRI</sequence>
<dbReference type="KEGG" id="coy:HF329_05095"/>
<gene>
    <name evidence="1" type="ORF">HF329_05095</name>
</gene>
<evidence type="ECO:0000313" key="1">
    <source>
        <dbReference type="EMBL" id="QJB30707.1"/>
    </source>
</evidence>
<protein>
    <submittedName>
        <fullName evidence="1">Uncharacterized protein</fullName>
    </submittedName>
</protein>
<organism evidence="1 2">
    <name type="scientific">Chitinophaga oryzae</name>
    <dbReference type="NCBI Taxonomy" id="2725414"/>
    <lineage>
        <taxon>Bacteria</taxon>
        <taxon>Pseudomonadati</taxon>
        <taxon>Bacteroidota</taxon>
        <taxon>Chitinophagia</taxon>
        <taxon>Chitinophagales</taxon>
        <taxon>Chitinophagaceae</taxon>
        <taxon>Chitinophaga</taxon>
    </lineage>
</organism>
<proteinExistence type="predicted"/>
<dbReference type="RefSeq" id="WP_168802985.1">
    <property type="nucleotide sequence ID" value="NZ_CP051205.1"/>
</dbReference>
<dbReference type="EMBL" id="CP051205">
    <property type="protein sequence ID" value="QJB30707.1"/>
    <property type="molecule type" value="Genomic_DNA"/>
</dbReference>
<dbReference type="AlphaFoldDB" id="A0AAE6ZFR3"/>
<reference evidence="2" key="1">
    <citation type="submission" date="2020-04" db="EMBL/GenBank/DDBJ databases">
        <authorList>
            <person name="Kittiwongwattana C."/>
        </authorList>
    </citation>
    <scope>NUCLEOTIDE SEQUENCE [LARGE SCALE GENOMIC DNA]</scope>
    <source>
        <strain evidence="2">1310</strain>
    </source>
</reference>
<accession>A0AAE6ZFR3</accession>
<dbReference type="Proteomes" id="UP000502421">
    <property type="component" value="Chromosome"/>
</dbReference>
<evidence type="ECO:0000313" key="2">
    <source>
        <dbReference type="Proteomes" id="UP000502421"/>
    </source>
</evidence>